<sequence>MRYQYAQRLLIFVAIYEALKLVFKKGITDVCIFSDSLSTIEKLKDNSFKAKISYNIIKMNKLLNQAFSRSVSIVFAWIPGHVGIKGNEEADTLAKVGTNLNVPMKVSVEGRDIFPNIKVSIIEDFRES</sequence>
<dbReference type="InterPro" id="IPR036397">
    <property type="entry name" value="RNaseH_sf"/>
</dbReference>
<dbReference type="Pfam" id="PF00075">
    <property type="entry name" value="RNase_H"/>
    <property type="match status" value="1"/>
</dbReference>
<dbReference type="EMBL" id="JBDJPC010000007">
    <property type="protein sequence ID" value="KAL1494863.1"/>
    <property type="molecule type" value="Genomic_DNA"/>
</dbReference>
<name>A0ABD1EJN7_HYPHA</name>
<dbReference type="Gene3D" id="3.30.420.10">
    <property type="entry name" value="Ribonuclease H-like superfamily/Ribonuclease H"/>
    <property type="match status" value="1"/>
</dbReference>
<evidence type="ECO:0000313" key="2">
    <source>
        <dbReference type="EMBL" id="KAL1494863.1"/>
    </source>
</evidence>
<evidence type="ECO:0000313" key="3">
    <source>
        <dbReference type="Proteomes" id="UP001566132"/>
    </source>
</evidence>
<protein>
    <recommendedName>
        <fullName evidence="1">RNase H type-1 domain-containing protein</fullName>
    </recommendedName>
</protein>
<dbReference type="AlphaFoldDB" id="A0ABD1EJN7"/>
<feature type="domain" description="RNase H type-1" evidence="1">
    <location>
        <begin position="1"/>
        <end position="99"/>
    </location>
</feature>
<comment type="caution">
    <text evidence="2">The sequence shown here is derived from an EMBL/GenBank/DDBJ whole genome shotgun (WGS) entry which is preliminary data.</text>
</comment>
<keyword evidence="3" id="KW-1185">Reference proteome</keyword>
<accession>A0ABD1EJN7</accession>
<dbReference type="CDD" id="cd09276">
    <property type="entry name" value="Rnase_HI_RT_non_LTR"/>
    <property type="match status" value="1"/>
</dbReference>
<dbReference type="PROSITE" id="PS50879">
    <property type="entry name" value="RNASE_H_1"/>
    <property type="match status" value="1"/>
</dbReference>
<reference evidence="2 3" key="1">
    <citation type="submission" date="2024-05" db="EMBL/GenBank/DDBJ databases">
        <title>Genetic variation in Jamaican populations of the coffee berry borer (Hypothenemus hampei).</title>
        <authorList>
            <person name="Errbii M."/>
            <person name="Myrie A."/>
        </authorList>
    </citation>
    <scope>NUCLEOTIDE SEQUENCE [LARGE SCALE GENOMIC DNA]</scope>
    <source>
        <strain evidence="2">JA-Hopewell-2020-01-JO</strain>
        <tissue evidence="2">Whole body</tissue>
    </source>
</reference>
<dbReference type="InterPro" id="IPR012337">
    <property type="entry name" value="RNaseH-like_sf"/>
</dbReference>
<organism evidence="2 3">
    <name type="scientific">Hypothenemus hampei</name>
    <name type="common">Coffee berry borer</name>
    <dbReference type="NCBI Taxonomy" id="57062"/>
    <lineage>
        <taxon>Eukaryota</taxon>
        <taxon>Metazoa</taxon>
        <taxon>Ecdysozoa</taxon>
        <taxon>Arthropoda</taxon>
        <taxon>Hexapoda</taxon>
        <taxon>Insecta</taxon>
        <taxon>Pterygota</taxon>
        <taxon>Neoptera</taxon>
        <taxon>Endopterygota</taxon>
        <taxon>Coleoptera</taxon>
        <taxon>Polyphaga</taxon>
        <taxon>Cucujiformia</taxon>
        <taxon>Curculionidae</taxon>
        <taxon>Scolytinae</taxon>
        <taxon>Hypothenemus</taxon>
    </lineage>
</organism>
<evidence type="ECO:0000259" key="1">
    <source>
        <dbReference type="PROSITE" id="PS50879"/>
    </source>
</evidence>
<dbReference type="SUPFAM" id="SSF53098">
    <property type="entry name" value="Ribonuclease H-like"/>
    <property type="match status" value="1"/>
</dbReference>
<dbReference type="InterPro" id="IPR002156">
    <property type="entry name" value="RNaseH_domain"/>
</dbReference>
<dbReference type="Proteomes" id="UP001566132">
    <property type="component" value="Unassembled WGS sequence"/>
</dbReference>
<proteinExistence type="predicted"/>
<gene>
    <name evidence="2" type="ORF">ABEB36_010381</name>
</gene>